<dbReference type="PANTHER" id="PTHR13195:SF0">
    <property type="entry name" value="PSEUDOURIDYLATE SYNTHASE TRUB2, MITOCHONDRIAL"/>
    <property type="match status" value="1"/>
</dbReference>
<dbReference type="GO" id="GO:0006396">
    <property type="term" value="P:RNA processing"/>
    <property type="evidence" value="ECO:0007669"/>
    <property type="project" value="InterPro"/>
</dbReference>
<name>A0A7M7MDW8_VARDE</name>
<dbReference type="GO" id="GO:0003723">
    <property type="term" value="F:RNA binding"/>
    <property type="evidence" value="ECO:0007669"/>
    <property type="project" value="InterPro"/>
</dbReference>
<accession>A0A7M7MDW8</accession>
<dbReference type="Gene3D" id="3.30.2350.10">
    <property type="entry name" value="Pseudouridine synthase"/>
    <property type="match status" value="1"/>
</dbReference>
<sequence length="320" mass="36292">MNFVEKTIRYAPHAFRHLRGYMCVFKPADKGLSWLCGILKSQICEGLNALEQRPVKTDVKIIGTLKKKNLEVILHPSYSDSILAVGPRYQPQDIRLEVVYSTLWAASGVTLVAVFPSKRDVAMLRSCNLIRTYHVDCLLGLSTETGRVDGKVIDRSKYQHVTAALIERVLNSIQGAYQKNAFLYAGVEPDSEDAYKLMCNGLVRPDKSGSPPLIYSIRCIDLQPPKFTLELQLINESDEFLCHLVRDIGGKLRATAAAERFRLMRFGPFTANMALLQRSWRLNEILQNIQETNRRLDELRYSDLLGQRTPGQSILRVVHE</sequence>
<dbReference type="EnsemblMetazoa" id="XM_022813516">
    <property type="protein sequence ID" value="XP_022669251"/>
    <property type="gene ID" value="LOC111253710"/>
</dbReference>
<dbReference type="InterPro" id="IPR020103">
    <property type="entry name" value="PsdUridine_synth_cat_dom_sf"/>
</dbReference>
<dbReference type="GO" id="GO:0001522">
    <property type="term" value="P:pseudouridine synthesis"/>
    <property type="evidence" value="ECO:0007669"/>
    <property type="project" value="InterPro"/>
</dbReference>
<dbReference type="OrthoDB" id="9995526at2759"/>
<dbReference type="RefSeq" id="XP_022669251.1">
    <property type="nucleotide sequence ID" value="XM_022813516.1"/>
</dbReference>
<keyword evidence="4" id="KW-1185">Reference proteome</keyword>
<proteinExistence type="inferred from homology"/>
<feature type="domain" description="Pseudouridine synthase II N-terminal" evidence="2">
    <location>
        <begin position="106"/>
        <end position="232"/>
    </location>
</feature>
<evidence type="ECO:0000259" key="2">
    <source>
        <dbReference type="Pfam" id="PF01509"/>
    </source>
</evidence>
<dbReference type="OMA" id="YHVTARM"/>
<dbReference type="GeneID" id="111253710"/>
<dbReference type="InterPro" id="IPR002501">
    <property type="entry name" value="PsdUridine_synth_N"/>
</dbReference>
<evidence type="ECO:0000256" key="1">
    <source>
        <dbReference type="ARBA" id="ARBA00008999"/>
    </source>
</evidence>
<dbReference type="PANTHER" id="PTHR13195">
    <property type="entry name" value="PSEUDOURIDINE SYNTHASE-RELATED"/>
    <property type="match status" value="1"/>
</dbReference>
<protein>
    <recommendedName>
        <fullName evidence="2">Pseudouridine synthase II N-terminal domain-containing protein</fullName>
    </recommendedName>
</protein>
<dbReference type="Proteomes" id="UP000594260">
    <property type="component" value="Unplaced"/>
</dbReference>
<dbReference type="KEGG" id="vde:111253710"/>
<organism evidence="3 4">
    <name type="scientific">Varroa destructor</name>
    <name type="common">Honeybee mite</name>
    <dbReference type="NCBI Taxonomy" id="109461"/>
    <lineage>
        <taxon>Eukaryota</taxon>
        <taxon>Metazoa</taxon>
        <taxon>Ecdysozoa</taxon>
        <taxon>Arthropoda</taxon>
        <taxon>Chelicerata</taxon>
        <taxon>Arachnida</taxon>
        <taxon>Acari</taxon>
        <taxon>Parasitiformes</taxon>
        <taxon>Mesostigmata</taxon>
        <taxon>Gamasina</taxon>
        <taxon>Dermanyssoidea</taxon>
        <taxon>Varroidae</taxon>
        <taxon>Varroa</taxon>
    </lineage>
</organism>
<dbReference type="FunCoup" id="A0A7M7MDW8">
    <property type="interactions" value="636"/>
</dbReference>
<dbReference type="SUPFAM" id="SSF55120">
    <property type="entry name" value="Pseudouridine synthase"/>
    <property type="match status" value="1"/>
</dbReference>
<evidence type="ECO:0000313" key="4">
    <source>
        <dbReference type="Proteomes" id="UP000594260"/>
    </source>
</evidence>
<dbReference type="InParanoid" id="A0A7M7MDW8"/>
<dbReference type="Pfam" id="PF01509">
    <property type="entry name" value="TruB_N"/>
    <property type="match status" value="1"/>
</dbReference>
<evidence type="ECO:0000313" key="3">
    <source>
        <dbReference type="EnsemblMetazoa" id="XP_022669251"/>
    </source>
</evidence>
<reference evidence="3" key="1">
    <citation type="submission" date="2021-01" db="UniProtKB">
        <authorList>
            <consortium name="EnsemblMetazoa"/>
        </authorList>
    </citation>
    <scope>IDENTIFICATION</scope>
</reference>
<dbReference type="InterPro" id="IPR039048">
    <property type="entry name" value="Trub2"/>
</dbReference>
<comment type="similarity">
    <text evidence="1">Belongs to the pseudouridine synthase TruB family.</text>
</comment>
<dbReference type="GO" id="GO:0009982">
    <property type="term" value="F:pseudouridine synthase activity"/>
    <property type="evidence" value="ECO:0007669"/>
    <property type="project" value="InterPro"/>
</dbReference>
<dbReference type="AlphaFoldDB" id="A0A7M7MDW8"/>